<gene>
    <name evidence="1" type="ORF">HQN87_03685</name>
</gene>
<comment type="caution">
    <text evidence="1">The sequence shown here is derived from an EMBL/GenBank/DDBJ whole genome shotgun (WGS) entry which is preliminary data.</text>
</comment>
<dbReference type="InterPro" id="IPR008979">
    <property type="entry name" value="Galactose-bd-like_sf"/>
</dbReference>
<proteinExistence type="predicted"/>
<keyword evidence="2" id="KW-1185">Reference proteome</keyword>
<accession>A0ABX2DIX1</accession>
<protein>
    <recommendedName>
        <fullName evidence="3">F5/8 type C domain-containing protein</fullName>
    </recommendedName>
</protein>
<organism evidence="1 2">
    <name type="scientific">Paenibacillus tritici</name>
    <dbReference type="NCBI Taxonomy" id="1873425"/>
    <lineage>
        <taxon>Bacteria</taxon>
        <taxon>Bacillati</taxon>
        <taxon>Bacillota</taxon>
        <taxon>Bacilli</taxon>
        <taxon>Bacillales</taxon>
        <taxon>Paenibacillaceae</taxon>
        <taxon>Paenibacillus</taxon>
    </lineage>
</organism>
<evidence type="ECO:0000313" key="1">
    <source>
        <dbReference type="EMBL" id="NQX44425.1"/>
    </source>
</evidence>
<reference evidence="1 2" key="1">
    <citation type="submission" date="2020-05" db="EMBL/GenBank/DDBJ databases">
        <title>Paenibacillus glebae, sp. nov., Paenibacillus humi sp. nov., Paenibacillus pedi sp. nov., Paenibacillus terrestris sp. nov. and Paenibacillus terricola sp. nov., isolated from a forest top soil sample.</title>
        <authorList>
            <person name="Qi S."/>
            <person name="Carlier A."/>
            <person name="Cnockaert M."/>
            <person name="Vandamme P."/>
        </authorList>
    </citation>
    <scope>NUCLEOTIDE SEQUENCE [LARGE SCALE GENOMIC DNA]</scope>
    <source>
        <strain evidence="1 2">LMG 29502</strain>
    </source>
</reference>
<dbReference type="EMBL" id="JABMKX010000002">
    <property type="protein sequence ID" value="NQX44425.1"/>
    <property type="molecule type" value="Genomic_DNA"/>
</dbReference>
<dbReference type="Proteomes" id="UP000711047">
    <property type="component" value="Unassembled WGS sequence"/>
</dbReference>
<dbReference type="Gene3D" id="2.60.120.260">
    <property type="entry name" value="Galactose-binding domain-like"/>
    <property type="match status" value="1"/>
</dbReference>
<evidence type="ECO:0008006" key="3">
    <source>
        <dbReference type="Google" id="ProtNLM"/>
    </source>
</evidence>
<dbReference type="SUPFAM" id="SSF49785">
    <property type="entry name" value="Galactose-binding domain-like"/>
    <property type="match status" value="1"/>
</dbReference>
<sequence length="114" mass="12705">MICLLRSKSSYQANGIQLVVDMAEEQCFNRITIDNDIRDNPGGFRLFVSDDDVRYGDAIAEGCGQVNSAQIDILFPQQKARFIKLVLADPEDGYGRFTSLMSGISRTKVNNPQI</sequence>
<name>A0ABX2DIX1_9BACL</name>
<dbReference type="RefSeq" id="WP_173127997.1">
    <property type="nucleotide sequence ID" value="NZ_JABMKX010000002.1"/>
</dbReference>
<evidence type="ECO:0000313" key="2">
    <source>
        <dbReference type="Proteomes" id="UP000711047"/>
    </source>
</evidence>